<dbReference type="AlphaFoldDB" id="A0A7M5UVZ3"/>
<protein>
    <recommendedName>
        <fullName evidence="1">SERTA domain-containing protein</fullName>
    </recommendedName>
</protein>
<dbReference type="InterPro" id="IPR052262">
    <property type="entry name" value="E2F-SERTA_domain_protein"/>
</dbReference>
<accession>A0A7M5UVZ3</accession>
<dbReference type="PANTHER" id="PTHR16277:SF7">
    <property type="entry name" value="RE12330P"/>
    <property type="match status" value="1"/>
</dbReference>
<keyword evidence="3" id="KW-1185">Reference proteome</keyword>
<dbReference type="OrthoDB" id="8735401at2759"/>
<dbReference type="PANTHER" id="PTHR16277">
    <property type="entry name" value="CELL DIVISION CYCLE ASSOCIATED PROTEIN 4/SERTA DOMAIN-CONTAINING PROTEIN 2"/>
    <property type="match status" value="1"/>
</dbReference>
<dbReference type="InterPro" id="IPR009263">
    <property type="entry name" value="SERTA_dom"/>
</dbReference>
<evidence type="ECO:0000313" key="3">
    <source>
        <dbReference type="Proteomes" id="UP000594262"/>
    </source>
</evidence>
<sequence length="284" mass="33273">MIYASFEPRISGVTERILVCTRDRERLRRFTQVKNTTNLTFVFQNMIDNRATKRRLSDADKNERIAMRQMVLNMSMCKLQKRHGRKEPSLRRTVIINNTVQQIEREMDNEMLAEEYEMKHQQYKEMHMHVDDYFSPTSYTIEQTTQSLDAQVTTFTFDDTSKFDEDKKENKFGAIGDHRKINPSTDCFSNRPSGYVSGFMWDSLTLPTLTAQNSNPNPILESVEVGSNFTDVDISLYDFDNSFQSFQAKEWQPYPRSCASEYNRCQPDSFFQELDQIMQVLVGV</sequence>
<proteinExistence type="predicted"/>
<dbReference type="GO" id="GO:0005634">
    <property type="term" value="C:nucleus"/>
    <property type="evidence" value="ECO:0007669"/>
    <property type="project" value="TreeGrafter"/>
</dbReference>
<dbReference type="PROSITE" id="PS51053">
    <property type="entry name" value="SERTA"/>
    <property type="match status" value="1"/>
</dbReference>
<feature type="domain" description="SERTA" evidence="1">
    <location>
        <begin position="64"/>
        <end position="111"/>
    </location>
</feature>
<dbReference type="Proteomes" id="UP000594262">
    <property type="component" value="Unplaced"/>
</dbReference>
<name>A0A7M5UVZ3_9CNID</name>
<organism evidence="2 3">
    <name type="scientific">Clytia hemisphaerica</name>
    <dbReference type="NCBI Taxonomy" id="252671"/>
    <lineage>
        <taxon>Eukaryota</taxon>
        <taxon>Metazoa</taxon>
        <taxon>Cnidaria</taxon>
        <taxon>Hydrozoa</taxon>
        <taxon>Hydroidolina</taxon>
        <taxon>Leptothecata</taxon>
        <taxon>Obeliida</taxon>
        <taxon>Clytiidae</taxon>
        <taxon>Clytia</taxon>
    </lineage>
</organism>
<dbReference type="EnsemblMetazoa" id="CLYHEMT005058.1">
    <property type="protein sequence ID" value="CLYHEMP005058.1"/>
    <property type="gene ID" value="CLYHEMG005058"/>
</dbReference>
<dbReference type="Pfam" id="PF06031">
    <property type="entry name" value="SERTA"/>
    <property type="match status" value="1"/>
</dbReference>
<evidence type="ECO:0000313" key="2">
    <source>
        <dbReference type="EnsemblMetazoa" id="CLYHEMP005058.1"/>
    </source>
</evidence>
<evidence type="ECO:0000259" key="1">
    <source>
        <dbReference type="PROSITE" id="PS51053"/>
    </source>
</evidence>
<reference evidence="2" key="1">
    <citation type="submission" date="2021-01" db="UniProtKB">
        <authorList>
            <consortium name="EnsemblMetazoa"/>
        </authorList>
    </citation>
    <scope>IDENTIFICATION</scope>
</reference>